<feature type="region of interest" description="Disordered" evidence="1">
    <location>
        <begin position="80"/>
        <end position="116"/>
    </location>
</feature>
<dbReference type="EMBL" id="KV007615">
    <property type="protein sequence ID" value="KZV31231.1"/>
    <property type="molecule type" value="Genomic_DNA"/>
</dbReference>
<sequence>MQISSEQVEQLRMSDFILEKIDQFRKSDSAQRQAEELRASPFSSGILSYNYHKAVPSNTALTPSKPNTDTSSRTVAQKLGNWELRAQPNLSYPSNTTEGSKQSTRQDLNTYPTSYLNGRSKDTLMLTHYRMEMSSRTSPASRKLLQAVPNETSQQEESNATTLTSIGAACHRQSEKKSHDEQ</sequence>
<feature type="compositionally biased region" description="Basic and acidic residues" evidence="1">
    <location>
        <begin position="172"/>
        <end position="182"/>
    </location>
</feature>
<feature type="region of interest" description="Disordered" evidence="1">
    <location>
        <begin position="132"/>
        <end position="182"/>
    </location>
</feature>
<name>A0A2Z7BGW8_9LAMI</name>
<keyword evidence="3" id="KW-1185">Reference proteome</keyword>
<accession>A0A2Z7BGW8</accession>
<organism evidence="2 3">
    <name type="scientific">Dorcoceras hygrometricum</name>
    <dbReference type="NCBI Taxonomy" id="472368"/>
    <lineage>
        <taxon>Eukaryota</taxon>
        <taxon>Viridiplantae</taxon>
        <taxon>Streptophyta</taxon>
        <taxon>Embryophyta</taxon>
        <taxon>Tracheophyta</taxon>
        <taxon>Spermatophyta</taxon>
        <taxon>Magnoliopsida</taxon>
        <taxon>eudicotyledons</taxon>
        <taxon>Gunneridae</taxon>
        <taxon>Pentapetalae</taxon>
        <taxon>asterids</taxon>
        <taxon>lamiids</taxon>
        <taxon>Lamiales</taxon>
        <taxon>Gesneriaceae</taxon>
        <taxon>Didymocarpoideae</taxon>
        <taxon>Trichosporeae</taxon>
        <taxon>Loxocarpinae</taxon>
        <taxon>Dorcoceras</taxon>
    </lineage>
</organism>
<protein>
    <submittedName>
        <fullName evidence="2">Uncharacterized protein</fullName>
    </submittedName>
</protein>
<feature type="compositionally biased region" description="Polar residues" evidence="1">
    <location>
        <begin position="88"/>
        <end position="116"/>
    </location>
</feature>
<proteinExistence type="predicted"/>
<evidence type="ECO:0000313" key="3">
    <source>
        <dbReference type="Proteomes" id="UP000250235"/>
    </source>
</evidence>
<evidence type="ECO:0000256" key="1">
    <source>
        <dbReference type="SAM" id="MobiDB-lite"/>
    </source>
</evidence>
<feature type="compositionally biased region" description="Polar residues" evidence="1">
    <location>
        <begin position="149"/>
        <end position="165"/>
    </location>
</feature>
<dbReference type="Proteomes" id="UP000250235">
    <property type="component" value="Unassembled WGS sequence"/>
</dbReference>
<gene>
    <name evidence="2" type="ORF">F511_17105</name>
</gene>
<dbReference type="AlphaFoldDB" id="A0A2Z7BGW8"/>
<reference evidence="2 3" key="1">
    <citation type="journal article" date="2015" name="Proc. Natl. Acad. Sci. U.S.A.">
        <title>The resurrection genome of Boea hygrometrica: A blueprint for survival of dehydration.</title>
        <authorList>
            <person name="Xiao L."/>
            <person name="Yang G."/>
            <person name="Zhang L."/>
            <person name="Yang X."/>
            <person name="Zhao S."/>
            <person name="Ji Z."/>
            <person name="Zhou Q."/>
            <person name="Hu M."/>
            <person name="Wang Y."/>
            <person name="Chen M."/>
            <person name="Xu Y."/>
            <person name="Jin H."/>
            <person name="Xiao X."/>
            <person name="Hu G."/>
            <person name="Bao F."/>
            <person name="Hu Y."/>
            <person name="Wan P."/>
            <person name="Li L."/>
            <person name="Deng X."/>
            <person name="Kuang T."/>
            <person name="Xiang C."/>
            <person name="Zhu J.K."/>
            <person name="Oliver M.J."/>
            <person name="He Y."/>
        </authorList>
    </citation>
    <scope>NUCLEOTIDE SEQUENCE [LARGE SCALE GENOMIC DNA]</scope>
    <source>
        <strain evidence="3">cv. XS01</strain>
    </source>
</reference>
<evidence type="ECO:0000313" key="2">
    <source>
        <dbReference type="EMBL" id="KZV31231.1"/>
    </source>
</evidence>